<dbReference type="Proteomes" id="UP001214250">
    <property type="component" value="Chromosome 2"/>
</dbReference>
<dbReference type="InterPro" id="IPR011330">
    <property type="entry name" value="Glyco_hydro/deAcase_b/a-brl"/>
</dbReference>
<reference evidence="2 3" key="1">
    <citation type="submission" date="2023-02" db="EMBL/GenBank/DDBJ databases">
        <title>Genome sequence of Lentisphaera profundi SAORIC-696.</title>
        <authorList>
            <person name="Kim e."/>
            <person name="Cho J.-C."/>
            <person name="Choi A."/>
            <person name="Kang I."/>
        </authorList>
    </citation>
    <scope>NUCLEOTIDE SEQUENCE [LARGE SCALE GENOMIC DNA]</scope>
    <source>
        <strain evidence="2 3">SAORIC-696</strain>
    </source>
</reference>
<dbReference type="Gene3D" id="3.20.20.370">
    <property type="entry name" value="Glycoside hydrolase/deacetylase"/>
    <property type="match status" value="1"/>
</dbReference>
<evidence type="ECO:0000313" key="2">
    <source>
        <dbReference type="EMBL" id="WDE99150.1"/>
    </source>
</evidence>
<feature type="domain" description="DUF7033" evidence="1">
    <location>
        <begin position="112"/>
        <end position="196"/>
    </location>
</feature>
<sequence>MITIKCPHNCINERKYIFKVILWDFLGLEFTVIYESRSDIAILYENKTLKINDDFFTIADKKWMQLQSLPEQPLAHLDISGLSKTVDLPSTSLPIIYGKPNLEISENHIQLDIDIFGSSFFMLSRYEEAIKTDRDKHDRFPVTASLAYQEDFLARPIINEYLEILWFCLSTLSPKLRRKTRQYKELISCDVDTPYNPNSGFLKKELRQIASDLLKRKSLKLAWKRYRNFAAMRKGDYSLDPFYTFDWMMKSCEENNLKCAFYFLCDKTNLNYDGKYNIDESPITGLLQSISARGHEIGLHGSYNTYQTLSQHKFEFDKLQKITKREGINTINIGGRQHYLRYNIMKTPAILENSGMTYDSSLYYAEKPGFRCGICYEFTMYDLSSRSPLKLIQRPLIFMEASTLSGIYNDYNNTSHLAATLKNTCYKFNGTFTLLWHNSSLTTDVHKQIFIDILTQHPND</sequence>
<gene>
    <name evidence="2" type="ORF">PQO03_15045</name>
</gene>
<dbReference type="InterPro" id="IPR054297">
    <property type="entry name" value="DUF7033"/>
</dbReference>
<dbReference type="RefSeq" id="WP_274154009.1">
    <property type="nucleotide sequence ID" value="NZ_CP117812.1"/>
</dbReference>
<accession>A0ABY7VYA1</accession>
<keyword evidence="3" id="KW-1185">Reference proteome</keyword>
<protein>
    <submittedName>
        <fullName evidence="2">Polysaccharide deacetylase family protein</fullName>
    </submittedName>
</protein>
<dbReference type="Pfam" id="PF23019">
    <property type="entry name" value="DUF7033"/>
    <property type="match status" value="1"/>
</dbReference>
<dbReference type="CDD" id="cd10931">
    <property type="entry name" value="CE4_u7"/>
    <property type="match status" value="1"/>
</dbReference>
<organism evidence="2 3">
    <name type="scientific">Lentisphaera profundi</name>
    <dbReference type="NCBI Taxonomy" id="1658616"/>
    <lineage>
        <taxon>Bacteria</taxon>
        <taxon>Pseudomonadati</taxon>
        <taxon>Lentisphaerota</taxon>
        <taxon>Lentisphaeria</taxon>
        <taxon>Lentisphaerales</taxon>
        <taxon>Lentisphaeraceae</taxon>
        <taxon>Lentisphaera</taxon>
    </lineage>
</organism>
<name>A0ABY7VYA1_9BACT</name>
<evidence type="ECO:0000313" key="3">
    <source>
        <dbReference type="Proteomes" id="UP001214250"/>
    </source>
</evidence>
<dbReference type="SUPFAM" id="SSF88713">
    <property type="entry name" value="Glycoside hydrolase/deacetylase"/>
    <property type="match status" value="1"/>
</dbReference>
<dbReference type="EMBL" id="CP117812">
    <property type="protein sequence ID" value="WDE99150.1"/>
    <property type="molecule type" value="Genomic_DNA"/>
</dbReference>
<evidence type="ECO:0000259" key="1">
    <source>
        <dbReference type="Pfam" id="PF23019"/>
    </source>
</evidence>
<proteinExistence type="predicted"/>